<dbReference type="InterPro" id="IPR037066">
    <property type="entry name" value="Plug_dom_sf"/>
</dbReference>
<evidence type="ECO:0000256" key="5">
    <source>
        <dbReference type="ARBA" id="ARBA00023136"/>
    </source>
</evidence>
<dbReference type="PANTHER" id="PTHR30069:SF46">
    <property type="entry name" value="OAR PROTEIN"/>
    <property type="match status" value="1"/>
</dbReference>
<dbReference type="EMBL" id="QXED01000001">
    <property type="protein sequence ID" value="RIV26824.1"/>
    <property type="molecule type" value="Genomic_DNA"/>
</dbReference>
<dbReference type="Gene3D" id="2.170.130.10">
    <property type="entry name" value="TonB-dependent receptor, plug domain"/>
    <property type="match status" value="1"/>
</dbReference>
<comment type="caution">
    <text evidence="9">The sequence shown here is derived from an EMBL/GenBank/DDBJ whole genome shotgun (WGS) entry which is preliminary data.</text>
</comment>
<dbReference type="SUPFAM" id="SSF49464">
    <property type="entry name" value="Carboxypeptidase regulatory domain-like"/>
    <property type="match status" value="1"/>
</dbReference>
<dbReference type="RefSeq" id="WP_119665681.1">
    <property type="nucleotide sequence ID" value="NZ_QXED01000001.1"/>
</dbReference>
<keyword evidence="5" id="KW-0472">Membrane</keyword>
<evidence type="ECO:0000313" key="10">
    <source>
        <dbReference type="Proteomes" id="UP000283523"/>
    </source>
</evidence>
<dbReference type="SUPFAM" id="SSF56935">
    <property type="entry name" value="Porins"/>
    <property type="match status" value="1"/>
</dbReference>
<evidence type="ECO:0000256" key="4">
    <source>
        <dbReference type="ARBA" id="ARBA00022692"/>
    </source>
</evidence>
<evidence type="ECO:0000256" key="7">
    <source>
        <dbReference type="SAM" id="SignalP"/>
    </source>
</evidence>
<dbReference type="Pfam" id="PF13620">
    <property type="entry name" value="CarboxypepD_reg"/>
    <property type="match status" value="1"/>
</dbReference>
<proteinExistence type="predicted"/>
<feature type="domain" description="TonB-dependent transporter Oar-like beta-barrel" evidence="8">
    <location>
        <begin position="247"/>
        <end position="1048"/>
    </location>
</feature>
<comment type="subcellular location">
    <subcellularLocation>
        <location evidence="1">Cell outer membrane</location>
        <topology evidence="1">Multi-pass membrane protein</topology>
    </subcellularLocation>
</comment>
<dbReference type="InterPro" id="IPR039426">
    <property type="entry name" value="TonB-dep_rcpt-like"/>
</dbReference>
<dbReference type="GO" id="GO:0015344">
    <property type="term" value="F:siderophore uptake transmembrane transporter activity"/>
    <property type="evidence" value="ECO:0007669"/>
    <property type="project" value="TreeGrafter"/>
</dbReference>
<keyword evidence="6" id="KW-0998">Cell outer membrane</keyword>
<dbReference type="AlphaFoldDB" id="A0A418MHD6"/>
<dbReference type="InterPro" id="IPR057601">
    <property type="entry name" value="Oar-like_b-barrel"/>
</dbReference>
<dbReference type="OrthoDB" id="9768147at2"/>
<evidence type="ECO:0000256" key="6">
    <source>
        <dbReference type="ARBA" id="ARBA00023237"/>
    </source>
</evidence>
<dbReference type="Proteomes" id="UP000283523">
    <property type="component" value="Unassembled WGS sequence"/>
</dbReference>
<reference evidence="9 10" key="1">
    <citation type="submission" date="2018-08" db="EMBL/GenBank/DDBJ databases">
        <title>Fibrisoma montanum sp. nov., isolated from Danxia mountain soil.</title>
        <authorList>
            <person name="Huang Y."/>
        </authorList>
    </citation>
    <scope>NUCLEOTIDE SEQUENCE [LARGE SCALE GENOMIC DNA]</scope>
    <source>
        <strain evidence="9 10">HYT19</strain>
    </source>
</reference>
<evidence type="ECO:0000256" key="2">
    <source>
        <dbReference type="ARBA" id="ARBA00022448"/>
    </source>
</evidence>
<organism evidence="9 10">
    <name type="scientific">Fibrisoma montanum</name>
    <dbReference type="NCBI Taxonomy" id="2305895"/>
    <lineage>
        <taxon>Bacteria</taxon>
        <taxon>Pseudomonadati</taxon>
        <taxon>Bacteroidota</taxon>
        <taxon>Cytophagia</taxon>
        <taxon>Cytophagales</taxon>
        <taxon>Spirosomataceae</taxon>
        <taxon>Fibrisoma</taxon>
    </lineage>
</organism>
<keyword evidence="10" id="KW-1185">Reference proteome</keyword>
<name>A0A418MHD6_9BACT</name>
<protein>
    <submittedName>
        <fullName evidence="9">TonB-dependent receptor</fullName>
    </submittedName>
</protein>
<feature type="chain" id="PRO_5019012324" evidence="7">
    <location>
        <begin position="22"/>
        <end position="1117"/>
    </location>
</feature>
<keyword evidence="3" id="KW-1134">Transmembrane beta strand</keyword>
<dbReference type="InterPro" id="IPR036942">
    <property type="entry name" value="Beta-barrel_TonB_sf"/>
</dbReference>
<gene>
    <name evidence="9" type="ORF">DYU11_00435</name>
</gene>
<keyword evidence="9" id="KW-0675">Receptor</keyword>
<evidence type="ECO:0000256" key="3">
    <source>
        <dbReference type="ARBA" id="ARBA00022452"/>
    </source>
</evidence>
<dbReference type="GO" id="GO:0009279">
    <property type="term" value="C:cell outer membrane"/>
    <property type="evidence" value="ECO:0007669"/>
    <property type="project" value="UniProtKB-SubCell"/>
</dbReference>
<keyword evidence="4" id="KW-0812">Transmembrane</keyword>
<evidence type="ECO:0000313" key="9">
    <source>
        <dbReference type="EMBL" id="RIV26824.1"/>
    </source>
</evidence>
<dbReference type="Pfam" id="PF25183">
    <property type="entry name" value="OMP_b-brl_4"/>
    <property type="match status" value="1"/>
</dbReference>
<evidence type="ECO:0000256" key="1">
    <source>
        <dbReference type="ARBA" id="ARBA00004571"/>
    </source>
</evidence>
<accession>A0A418MHD6</accession>
<dbReference type="InterPro" id="IPR008969">
    <property type="entry name" value="CarboxyPept-like_regulatory"/>
</dbReference>
<dbReference type="GO" id="GO:0044718">
    <property type="term" value="P:siderophore transmembrane transport"/>
    <property type="evidence" value="ECO:0007669"/>
    <property type="project" value="TreeGrafter"/>
</dbReference>
<keyword evidence="2" id="KW-0813">Transport</keyword>
<dbReference type="PANTHER" id="PTHR30069">
    <property type="entry name" value="TONB-DEPENDENT OUTER MEMBRANE RECEPTOR"/>
    <property type="match status" value="1"/>
</dbReference>
<sequence>MYKNLLHLRAALVLFCSMLLAVLGHSVAVGQGVTTSTINGFVTDDKGSALPGATVVAVHLPSGTRYGSVTNEQGRYNFPTVRIGGPYRITVTFVGFREQVKEGFNANLGSAVNVDFKLADESSQLNEVVVTGSRSDIFSSDRTGAATSISTQQLQTLPTVTRQLSDFTRLTPQGNGSSFGGQDSRFNNITVDGSVFNSSFGLGTGNQPGTRTGVAPISIDAIEEVQVSLAPYDVRQGSFAGAGINAVTRSGTNEFSGSAFHFQKSPSLIGKTASDLPVVIGSFKQTQSGFRLGGPIVKNKLFFFVNGEFDRRTEPATTWVATRPGTQQSGNISRTLASDLDNVSQFLQQRFNYTTGPYENFDNATIADKLLAKIDWNINDNHKLSVRYSYLNSDADVLISNSNSLGFGNRRTNINSMSFENSGYIINEDIQSVIAQLNSNFKNKFANNLIVGYTYQNEDRGYKGSIFPTVDVLSGNQNYLSFGFDPFTPNNKLNYSTFQLQDNFQYFAGKHTLTAGVNLERIVTNNVFNSGTNGVYIFNSLNDFYSAANAYLDNPALTQSPVTVNRFQLRYSLLPGGAEPVQQLKIWYYGAYLQDEWQANDRLKITLGLRGDVPSFENTAYTNSYIDGLTFRNPDGSPLRVQTGKLPDAKVLFSPRLGFNFDVKGDKTIQVRGGTGIFTGRPPFVWISNQVGNNGVLTGLLDVSNSRNYPFVADPSRFIPANPTSPISNTAITFDIAATSQNFRFPQVWRSNLALDTRLPFGIIGTLEGLFTKTLNNANYIDANREPATGTFTGPDQRPRFPGSGLTGANLNNAIRINDRVVQNIVLGNTNKGYAYSLTAKLERPFGRGFNAMVAYTYGQSKDIVNPGSVASGSWTSIRSIRGNNYPDLAFSDFDQRHRAIGSLSYRKEYGGRFGGATQIGLFMEARNIGRYTYSYGGDMNGDGVTNNDLIYVPNNASEITFLPLTAGSGPTSVTFTAAQQQAAWDAYINQDEYLSSRRGQYAERNGGLLPWIFQADLSLVQEFYLRVGGKRNSIQFRVDVQNVGNLLNDNWGVFKIVRQTQPISYAGVTAQGVPQFRLVSQTGADGRPVLPSQTFTTSAGIGSVYQAQLGIRYTFN</sequence>
<evidence type="ECO:0000259" key="8">
    <source>
        <dbReference type="Pfam" id="PF25183"/>
    </source>
</evidence>
<dbReference type="Gene3D" id="2.40.170.20">
    <property type="entry name" value="TonB-dependent receptor, beta-barrel domain"/>
    <property type="match status" value="1"/>
</dbReference>
<keyword evidence="7" id="KW-0732">Signal</keyword>
<dbReference type="Gene3D" id="2.60.40.1120">
    <property type="entry name" value="Carboxypeptidase-like, regulatory domain"/>
    <property type="match status" value="1"/>
</dbReference>
<feature type="signal peptide" evidence="7">
    <location>
        <begin position="1"/>
        <end position="21"/>
    </location>
</feature>